<dbReference type="InterPro" id="IPR014016">
    <property type="entry name" value="UvrD-like_ATP-bd"/>
</dbReference>
<keyword evidence="11" id="KW-0413">Isomerase</keyword>
<keyword evidence="9" id="KW-0238">DNA-binding</keyword>
<dbReference type="InterPro" id="IPR011335">
    <property type="entry name" value="Restrct_endonuc-II-like"/>
</dbReference>
<dbReference type="InterPro" id="IPR027417">
    <property type="entry name" value="P-loop_NTPase"/>
</dbReference>
<evidence type="ECO:0000256" key="6">
    <source>
        <dbReference type="ARBA" id="ARBA00022806"/>
    </source>
</evidence>
<keyword evidence="10" id="KW-0234">DNA repair</keyword>
<dbReference type="CDD" id="cd17932">
    <property type="entry name" value="DEXQc_UvrD"/>
    <property type="match status" value="1"/>
</dbReference>
<evidence type="ECO:0000256" key="2">
    <source>
        <dbReference type="ARBA" id="ARBA00022722"/>
    </source>
</evidence>
<evidence type="ECO:0000256" key="8">
    <source>
        <dbReference type="ARBA" id="ARBA00022840"/>
    </source>
</evidence>
<dbReference type="PROSITE" id="PS51198">
    <property type="entry name" value="UVRD_HELICASE_ATP_BIND"/>
    <property type="match status" value="1"/>
</dbReference>
<feature type="domain" description="UvrD-like helicase ATP-binding" evidence="16">
    <location>
        <begin position="23"/>
        <end position="347"/>
    </location>
</feature>
<dbReference type="InterPro" id="IPR038726">
    <property type="entry name" value="PDDEXK_AddAB-type"/>
</dbReference>
<evidence type="ECO:0000256" key="13">
    <source>
        <dbReference type="ARBA" id="ARBA00034808"/>
    </source>
</evidence>
<dbReference type="Pfam" id="PF13361">
    <property type="entry name" value="UvrD_C"/>
    <property type="match status" value="1"/>
</dbReference>
<keyword evidence="8 15" id="KW-0067">ATP-binding</keyword>
<organism evidence="18 19">
    <name type="scientific">Aeromicrobium wangtongii</name>
    <dbReference type="NCBI Taxonomy" id="2969247"/>
    <lineage>
        <taxon>Bacteria</taxon>
        <taxon>Bacillati</taxon>
        <taxon>Actinomycetota</taxon>
        <taxon>Actinomycetes</taxon>
        <taxon>Propionibacteriales</taxon>
        <taxon>Nocardioidaceae</taxon>
        <taxon>Aeromicrobium</taxon>
    </lineage>
</organism>
<dbReference type="EC" id="5.6.2.4" evidence="13"/>
<dbReference type="Pfam" id="PF00580">
    <property type="entry name" value="UvrD-helicase"/>
    <property type="match status" value="1"/>
</dbReference>
<dbReference type="PANTHER" id="PTHR11070">
    <property type="entry name" value="UVRD / RECB / PCRA DNA HELICASE FAMILY MEMBER"/>
    <property type="match status" value="1"/>
</dbReference>
<dbReference type="InterPro" id="IPR000212">
    <property type="entry name" value="DNA_helicase_UvrD/REP"/>
</dbReference>
<evidence type="ECO:0000256" key="12">
    <source>
        <dbReference type="ARBA" id="ARBA00034617"/>
    </source>
</evidence>
<dbReference type="Gene3D" id="1.10.486.10">
    <property type="entry name" value="PCRA, domain 4"/>
    <property type="match status" value="1"/>
</dbReference>
<dbReference type="SUPFAM" id="SSF52980">
    <property type="entry name" value="Restriction endonuclease-like"/>
    <property type="match status" value="1"/>
</dbReference>
<evidence type="ECO:0000313" key="19">
    <source>
        <dbReference type="Proteomes" id="UP001316184"/>
    </source>
</evidence>
<dbReference type="InterPro" id="IPR013986">
    <property type="entry name" value="DExx_box_DNA_helicase_dom_sf"/>
</dbReference>
<keyword evidence="3 15" id="KW-0547">Nucleotide-binding</keyword>
<accession>A0ABY5M429</accession>
<dbReference type="EMBL" id="CP102173">
    <property type="protein sequence ID" value="UUP12930.1"/>
    <property type="molecule type" value="Genomic_DNA"/>
</dbReference>
<evidence type="ECO:0000256" key="10">
    <source>
        <dbReference type="ARBA" id="ARBA00023204"/>
    </source>
</evidence>
<evidence type="ECO:0000313" key="18">
    <source>
        <dbReference type="EMBL" id="UUP12930.1"/>
    </source>
</evidence>
<keyword evidence="19" id="KW-1185">Reference proteome</keyword>
<evidence type="ECO:0000256" key="15">
    <source>
        <dbReference type="PROSITE-ProRule" id="PRU00560"/>
    </source>
</evidence>
<evidence type="ECO:0000256" key="1">
    <source>
        <dbReference type="ARBA" id="ARBA00009922"/>
    </source>
</evidence>
<evidence type="ECO:0000256" key="3">
    <source>
        <dbReference type="ARBA" id="ARBA00022741"/>
    </source>
</evidence>
<name>A0ABY5M429_9ACTN</name>
<keyword evidence="4" id="KW-0227">DNA damage</keyword>
<gene>
    <name evidence="18" type="ORF">NQV15_13845</name>
</gene>
<protein>
    <recommendedName>
        <fullName evidence="13">DNA 3'-5' helicase</fullName>
        <ecNumber evidence="13">5.6.2.4</ecNumber>
    </recommendedName>
</protein>
<evidence type="ECO:0000259" key="16">
    <source>
        <dbReference type="PROSITE" id="PS51198"/>
    </source>
</evidence>
<feature type="domain" description="UvrD-like helicase C-terminal" evidence="17">
    <location>
        <begin position="348"/>
        <end position="653"/>
    </location>
</feature>
<sequence>MTRLETMDDLDAVFSRLFGGPFAFSPPQVEAITAPLDRPSVIIAGAGSGKTTVMAARVVWLVGHHGLEPDRILGLTFTNKAAAELGMRVRRALAALLADADEAPADPLTSTYHAFAGTLITEHGLRLGRETDLRILSDASRFQRMARVVEAYDQPLRHVSTHVPTLINQTMVLDGQLSDHLVGTDELRRFDTEVIAEVAKADKAYALHKAVVEASQRRIELSRLVDLYRAAKMRDGVMDFSDQMAWGAELSEIEDVGAELRGRYDAVLLDEYQDTSVAQRDLLQHLFAWAPGRDDAPSLTAVGDPAQGIYGWRGAASGNLTEFLTDFPAADGAPGVPYALVESRRCAVGVIGAANDLAADFYATSEVVQPLAAHADSPDGHVSVALHETVADEIDDLVVQVQKAVANGVPRSEIAILVRITRENDAIVRALRTAGVPFEVVGLSGLLSQPEVQDLLALLGVLDDVTDNPAMLRLLTGPRWRIGQRDLRLLGRRALALSGRVAGHVSDDHLMAQLARAVEGADPTEIVSLADAVEDPGDLSYSTEARVRFSSLSRMVAGLRRHVGEPLPELARRAMYALDLDVELEAVGHPSGLDNLALLHDAIAAYAEEDRFASLSGLLAYLAAEEEFNDGMEVSTPSTADSVKLLTVHKAKGLEWHTVFVPFLSAKVFPGGKGRNRWFSSPSVLPVPLRGDAANVPDLEDYTAAAEKVFAAANKADALMEERRLGYVAYTRAKHDLHLSGHWWGRTQVGARGPSSFLLGTRDWVVASGAGEVRLWEPQPEPDAVNPMTELQDRMAWPAGLPRLDRRRMLADLVEAHLDGIVPERPQPLPEDHAALRELDVIEGELEMLIAEAERAADPVRSVSLPPTISATAALELESDPAAFARHLARPMPRRPSSAARFGTRFHAWVEARFGQQTLLDPTDLPGQADPHIQSDAELRELTELFDEGPYADKPPQWAEVPFSILLGGQQVMGRIDAVYETSDGFEVVDWKTNRSANADPLQLAIYRLAWAELRGVDPSCVTGVFYYVRLGEVKRFTDLPDRAELEQRLGLA</sequence>
<keyword evidence="7" id="KW-0269">Exonuclease</keyword>
<comment type="catalytic activity">
    <reaction evidence="12">
        <text>Couples ATP hydrolysis with the unwinding of duplex DNA by translocating in the 3'-5' direction.</text>
        <dbReference type="EC" id="5.6.2.4"/>
    </reaction>
</comment>
<dbReference type="Gene3D" id="3.40.50.300">
    <property type="entry name" value="P-loop containing nucleotide triphosphate hydrolases"/>
    <property type="match status" value="3"/>
</dbReference>
<evidence type="ECO:0000256" key="14">
    <source>
        <dbReference type="ARBA" id="ARBA00048988"/>
    </source>
</evidence>
<dbReference type="Gene3D" id="3.90.320.10">
    <property type="match status" value="1"/>
</dbReference>
<keyword evidence="5 15" id="KW-0378">Hydrolase</keyword>
<evidence type="ECO:0000256" key="7">
    <source>
        <dbReference type="ARBA" id="ARBA00022839"/>
    </source>
</evidence>
<dbReference type="Pfam" id="PF12705">
    <property type="entry name" value="PDDEXK_1"/>
    <property type="match status" value="1"/>
</dbReference>
<dbReference type="InterPro" id="IPR014017">
    <property type="entry name" value="DNA_helicase_UvrD-like_C"/>
</dbReference>
<reference evidence="18 19" key="1">
    <citation type="submission" date="2022-08" db="EMBL/GenBank/DDBJ databases">
        <title>novel species in genus Aeromicrobium.</title>
        <authorList>
            <person name="Ye L."/>
        </authorList>
    </citation>
    <scope>NUCLEOTIDE SEQUENCE [LARGE SCALE GENOMIC DNA]</scope>
    <source>
        <strain evidence="19">zg-Y1379</strain>
    </source>
</reference>
<comment type="similarity">
    <text evidence="1">Belongs to the helicase family. UvrD subfamily.</text>
</comment>
<dbReference type="GO" id="GO:0004386">
    <property type="term" value="F:helicase activity"/>
    <property type="evidence" value="ECO:0007669"/>
    <property type="project" value="UniProtKB-KW"/>
</dbReference>
<evidence type="ECO:0000256" key="4">
    <source>
        <dbReference type="ARBA" id="ARBA00022763"/>
    </source>
</evidence>
<keyword evidence="6 15" id="KW-0347">Helicase</keyword>
<evidence type="ECO:0000256" key="9">
    <source>
        <dbReference type="ARBA" id="ARBA00023125"/>
    </source>
</evidence>
<dbReference type="RefSeq" id="WP_232401536.1">
    <property type="nucleotide sequence ID" value="NZ_CP102173.1"/>
</dbReference>
<evidence type="ECO:0000256" key="5">
    <source>
        <dbReference type="ARBA" id="ARBA00022801"/>
    </source>
</evidence>
<evidence type="ECO:0000256" key="11">
    <source>
        <dbReference type="ARBA" id="ARBA00023235"/>
    </source>
</evidence>
<dbReference type="PROSITE" id="PS51217">
    <property type="entry name" value="UVRD_HELICASE_CTER"/>
    <property type="match status" value="1"/>
</dbReference>
<keyword evidence="2" id="KW-0540">Nuclease</keyword>
<dbReference type="Proteomes" id="UP001316184">
    <property type="component" value="Chromosome"/>
</dbReference>
<comment type="catalytic activity">
    <reaction evidence="14">
        <text>ATP + H2O = ADP + phosphate + H(+)</text>
        <dbReference type="Rhea" id="RHEA:13065"/>
        <dbReference type="ChEBI" id="CHEBI:15377"/>
        <dbReference type="ChEBI" id="CHEBI:15378"/>
        <dbReference type="ChEBI" id="CHEBI:30616"/>
        <dbReference type="ChEBI" id="CHEBI:43474"/>
        <dbReference type="ChEBI" id="CHEBI:456216"/>
        <dbReference type="EC" id="5.6.2.4"/>
    </reaction>
</comment>
<feature type="binding site" evidence="15">
    <location>
        <begin position="44"/>
        <end position="51"/>
    </location>
    <ligand>
        <name>ATP</name>
        <dbReference type="ChEBI" id="CHEBI:30616"/>
    </ligand>
</feature>
<proteinExistence type="inferred from homology"/>
<dbReference type="InterPro" id="IPR011604">
    <property type="entry name" value="PDDEXK-like_dom_sf"/>
</dbReference>
<evidence type="ECO:0000259" key="17">
    <source>
        <dbReference type="PROSITE" id="PS51217"/>
    </source>
</evidence>
<dbReference type="PANTHER" id="PTHR11070:SF55">
    <property type="entry name" value="DNA 3'-5' HELICASE"/>
    <property type="match status" value="1"/>
</dbReference>
<dbReference type="SUPFAM" id="SSF52540">
    <property type="entry name" value="P-loop containing nucleoside triphosphate hydrolases"/>
    <property type="match status" value="1"/>
</dbReference>
<dbReference type="Gene3D" id="1.10.10.160">
    <property type="match status" value="1"/>
</dbReference>